<keyword evidence="2" id="KW-1185">Reference proteome</keyword>
<dbReference type="Proteomes" id="UP000638981">
    <property type="component" value="Unassembled WGS sequence"/>
</dbReference>
<reference evidence="1" key="2">
    <citation type="submission" date="2020-09" db="EMBL/GenBank/DDBJ databases">
        <authorList>
            <person name="Sun Q."/>
            <person name="Kim S."/>
        </authorList>
    </citation>
    <scope>NUCLEOTIDE SEQUENCE</scope>
    <source>
        <strain evidence="1">KCTC 23310</strain>
    </source>
</reference>
<gene>
    <name evidence="1" type="ORF">GCM10007315_31610</name>
</gene>
<organism evidence="1 2">
    <name type="scientific">Neogemmobacter tilapiae</name>
    <dbReference type="NCBI Taxonomy" id="875041"/>
    <lineage>
        <taxon>Bacteria</taxon>
        <taxon>Pseudomonadati</taxon>
        <taxon>Pseudomonadota</taxon>
        <taxon>Alphaproteobacteria</taxon>
        <taxon>Rhodobacterales</taxon>
        <taxon>Paracoccaceae</taxon>
        <taxon>Neogemmobacter</taxon>
    </lineage>
</organism>
<accession>A0A918TWF4</accession>
<sequence length="116" mass="13298">MLEFLPKDVREGLEAARLRDLKKRSRLRLEIEGQSFPILRRWKDGFSIPADSVLHLRGLVDIYDGPRHVFQALIVATTVENGELNCDFKRHSPVSEKPALDFWRDENAPVGYLPSA</sequence>
<dbReference type="EMBL" id="BMYJ01000011">
    <property type="protein sequence ID" value="GHC64768.1"/>
    <property type="molecule type" value="Genomic_DNA"/>
</dbReference>
<dbReference type="RefSeq" id="WP_189412871.1">
    <property type="nucleotide sequence ID" value="NZ_BMYJ01000011.1"/>
</dbReference>
<comment type="caution">
    <text evidence="1">The sequence shown here is derived from an EMBL/GenBank/DDBJ whole genome shotgun (WGS) entry which is preliminary data.</text>
</comment>
<dbReference type="AlphaFoldDB" id="A0A918TWF4"/>
<reference evidence="1" key="1">
    <citation type="journal article" date="2014" name="Int. J. Syst. Evol. Microbiol.">
        <title>Complete genome sequence of Corynebacterium casei LMG S-19264T (=DSM 44701T), isolated from a smear-ripened cheese.</title>
        <authorList>
            <consortium name="US DOE Joint Genome Institute (JGI-PGF)"/>
            <person name="Walter F."/>
            <person name="Albersmeier A."/>
            <person name="Kalinowski J."/>
            <person name="Ruckert C."/>
        </authorList>
    </citation>
    <scope>NUCLEOTIDE SEQUENCE</scope>
    <source>
        <strain evidence="1">KCTC 23310</strain>
    </source>
</reference>
<name>A0A918TWF4_9RHOB</name>
<protein>
    <submittedName>
        <fullName evidence="1">Uncharacterized protein</fullName>
    </submittedName>
</protein>
<proteinExistence type="predicted"/>
<evidence type="ECO:0000313" key="1">
    <source>
        <dbReference type="EMBL" id="GHC64768.1"/>
    </source>
</evidence>
<evidence type="ECO:0000313" key="2">
    <source>
        <dbReference type="Proteomes" id="UP000638981"/>
    </source>
</evidence>